<comment type="subcellular location">
    <subcellularLocation>
        <location evidence="1 15">Cytoplasm</location>
    </subcellularLocation>
</comment>
<dbReference type="PANTHER" id="PTHR13932:SF6">
    <property type="entry name" value="OXYGEN-INDEPENDENT COPROPORPHYRINOGEN III OXIDASE"/>
    <property type="match status" value="1"/>
</dbReference>
<protein>
    <recommendedName>
        <fullName evidence="15">Coproporphyrinogen-III oxidase</fullName>
        <ecNumber evidence="15">1.3.98.3</ecNumber>
    </recommendedName>
</protein>
<dbReference type="CDD" id="cd01335">
    <property type="entry name" value="Radical_SAM"/>
    <property type="match status" value="1"/>
</dbReference>
<dbReference type="eggNOG" id="COG0635">
    <property type="taxonomic scope" value="Bacteria"/>
</dbReference>
<keyword evidence="8 15" id="KW-0479">Metal-binding</keyword>
<dbReference type="SUPFAM" id="SSF102114">
    <property type="entry name" value="Radical SAM enzymes"/>
    <property type="match status" value="1"/>
</dbReference>
<dbReference type="OrthoDB" id="9808022at2"/>
<keyword evidence="9 15" id="KW-0560">Oxidoreductase</keyword>
<feature type="binding site" evidence="16">
    <location>
        <position position="144"/>
    </location>
    <ligand>
        <name>S-adenosyl-L-methionine</name>
        <dbReference type="ChEBI" id="CHEBI:59789"/>
        <label>1</label>
    </ligand>
</feature>
<dbReference type="AlphaFoldDB" id="K2H6Q7"/>
<evidence type="ECO:0000256" key="2">
    <source>
        <dbReference type="ARBA" id="ARBA00004785"/>
    </source>
</evidence>
<keyword evidence="7 15" id="KW-0949">S-adenosyl-L-methionine</keyword>
<feature type="binding site" evidence="17">
    <location>
        <position position="67"/>
    </location>
    <ligand>
        <name>[4Fe-4S] cluster</name>
        <dbReference type="ChEBI" id="CHEBI:49883"/>
        <note>4Fe-4S-S-AdoMet</note>
    </ligand>
</feature>
<dbReference type="EMBL" id="AMGO01000062">
    <property type="protein sequence ID" value="EKE43348.1"/>
    <property type="molecule type" value="Genomic_DNA"/>
</dbReference>
<dbReference type="UniPathway" id="UPA00251">
    <property type="reaction ID" value="UER00323"/>
</dbReference>
<dbReference type="Pfam" id="PF04055">
    <property type="entry name" value="Radical_SAM"/>
    <property type="match status" value="1"/>
</dbReference>
<evidence type="ECO:0000259" key="18">
    <source>
        <dbReference type="PROSITE" id="PS51918"/>
    </source>
</evidence>
<dbReference type="GO" id="GO:0051539">
    <property type="term" value="F:4 iron, 4 sulfur cluster binding"/>
    <property type="evidence" value="ECO:0007669"/>
    <property type="project" value="UniProtKB-KW"/>
</dbReference>
<dbReference type="GO" id="GO:0005737">
    <property type="term" value="C:cytoplasm"/>
    <property type="evidence" value="ECO:0007669"/>
    <property type="project" value="UniProtKB-SubCell"/>
</dbReference>
<evidence type="ECO:0000256" key="17">
    <source>
        <dbReference type="PIRSR" id="PIRSR000167-2"/>
    </source>
</evidence>
<comment type="pathway">
    <text evidence="2 15">Porphyrin-containing compound metabolism; protoporphyrin-IX biosynthesis; protoporphyrinogen-IX from coproporphyrinogen-III (AdoMet route): step 1/1.</text>
</comment>
<feature type="binding site" evidence="16">
    <location>
        <position position="171"/>
    </location>
    <ligand>
        <name>S-adenosyl-L-methionine</name>
        <dbReference type="ChEBI" id="CHEBI:59789"/>
        <label>2</label>
    </ligand>
</feature>
<evidence type="ECO:0000256" key="16">
    <source>
        <dbReference type="PIRSR" id="PIRSR000167-1"/>
    </source>
</evidence>
<proteinExistence type="inferred from homology"/>
<organism evidence="19 20">
    <name type="scientific">Oceaniovalibus guishaninsula JLT2003</name>
    <dbReference type="NCBI Taxonomy" id="1231392"/>
    <lineage>
        <taxon>Bacteria</taxon>
        <taxon>Pseudomonadati</taxon>
        <taxon>Pseudomonadota</taxon>
        <taxon>Alphaproteobacteria</taxon>
        <taxon>Rhodobacterales</taxon>
        <taxon>Roseobacteraceae</taxon>
        <taxon>Oceaniovalibus</taxon>
    </lineage>
</organism>
<dbReference type="InterPro" id="IPR004558">
    <property type="entry name" value="Coprogen_oxidase_HemN"/>
</dbReference>
<feature type="binding site" evidence="16">
    <location>
        <position position="111"/>
    </location>
    <ligand>
        <name>S-adenosyl-L-methionine</name>
        <dbReference type="ChEBI" id="CHEBI:59789"/>
        <label>1</label>
    </ligand>
</feature>
<dbReference type="GO" id="GO:0006782">
    <property type="term" value="P:protoporphyrinogen IX biosynthetic process"/>
    <property type="evidence" value="ECO:0007669"/>
    <property type="project" value="UniProtKB-UniPathway"/>
</dbReference>
<comment type="catalytic activity">
    <reaction evidence="14 15">
        <text>coproporphyrinogen III + 2 S-adenosyl-L-methionine = protoporphyrinogen IX + 2 5'-deoxyadenosine + 2 L-methionine + 2 CO2</text>
        <dbReference type="Rhea" id="RHEA:15425"/>
        <dbReference type="ChEBI" id="CHEBI:16526"/>
        <dbReference type="ChEBI" id="CHEBI:17319"/>
        <dbReference type="ChEBI" id="CHEBI:57307"/>
        <dbReference type="ChEBI" id="CHEBI:57309"/>
        <dbReference type="ChEBI" id="CHEBI:57844"/>
        <dbReference type="ChEBI" id="CHEBI:59789"/>
        <dbReference type="EC" id="1.3.98.3"/>
    </reaction>
</comment>
<evidence type="ECO:0000256" key="1">
    <source>
        <dbReference type="ARBA" id="ARBA00004496"/>
    </source>
</evidence>
<feature type="binding site" evidence="16">
    <location>
        <begin position="66"/>
        <end position="68"/>
    </location>
    <ligand>
        <name>S-adenosyl-L-methionine</name>
        <dbReference type="ChEBI" id="CHEBI:59789"/>
        <label>2</label>
    </ligand>
</feature>
<evidence type="ECO:0000256" key="12">
    <source>
        <dbReference type="ARBA" id="ARBA00023244"/>
    </source>
</evidence>
<reference evidence="19 20" key="1">
    <citation type="journal article" date="2012" name="J. Bacteriol.">
        <title>Draft Genome Sequence of Oceaniovalibus guishaninsula JLT2003T.</title>
        <authorList>
            <person name="Tang K."/>
            <person name="Liu K."/>
            <person name="Jiao N."/>
        </authorList>
    </citation>
    <scope>NUCLEOTIDE SEQUENCE [LARGE SCALE GENOMIC DNA]</scope>
    <source>
        <strain evidence="19 20">JLT2003</strain>
    </source>
</reference>
<evidence type="ECO:0000256" key="15">
    <source>
        <dbReference type="PIRNR" id="PIRNR000167"/>
    </source>
</evidence>
<dbReference type="InterPro" id="IPR006638">
    <property type="entry name" value="Elp3/MiaA/NifB-like_rSAM"/>
</dbReference>
<dbReference type="NCBIfam" id="TIGR00538">
    <property type="entry name" value="hemN"/>
    <property type="match status" value="1"/>
</dbReference>
<feature type="binding site" evidence="17">
    <location>
        <position position="64"/>
    </location>
    <ligand>
        <name>[4Fe-4S] cluster</name>
        <dbReference type="ChEBI" id="CHEBI:49883"/>
        <note>4Fe-4S-S-AdoMet</note>
    </ligand>
</feature>
<comment type="caution">
    <text evidence="19">The sequence shown here is derived from an EMBL/GenBank/DDBJ whole genome shotgun (WGS) entry which is preliminary data.</text>
</comment>
<keyword evidence="12 15" id="KW-0627">Porphyrin biosynthesis</keyword>
<dbReference type="SFLD" id="SFLDG01065">
    <property type="entry name" value="anaerobic_coproporphyrinogen-I"/>
    <property type="match status" value="1"/>
</dbReference>
<evidence type="ECO:0000256" key="7">
    <source>
        <dbReference type="ARBA" id="ARBA00022691"/>
    </source>
</evidence>
<evidence type="ECO:0000313" key="20">
    <source>
        <dbReference type="Proteomes" id="UP000006765"/>
    </source>
</evidence>
<evidence type="ECO:0000256" key="13">
    <source>
        <dbReference type="ARBA" id="ARBA00024295"/>
    </source>
</evidence>
<feature type="binding site" evidence="16">
    <location>
        <position position="54"/>
    </location>
    <ligand>
        <name>S-adenosyl-L-methionine</name>
        <dbReference type="ChEBI" id="CHEBI:59789"/>
        <label>1</label>
    </ligand>
</feature>
<accession>K2H6Q7</accession>
<comment type="subunit">
    <text evidence="4">Monomer.</text>
</comment>
<dbReference type="PIRSF" id="PIRSF000167">
    <property type="entry name" value="HemN"/>
    <property type="match status" value="1"/>
</dbReference>
<dbReference type="SFLD" id="SFLDG01082">
    <property type="entry name" value="B12-binding_domain_containing"/>
    <property type="match status" value="1"/>
</dbReference>
<evidence type="ECO:0000256" key="11">
    <source>
        <dbReference type="ARBA" id="ARBA00023014"/>
    </source>
</evidence>
<keyword evidence="20" id="KW-1185">Reference proteome</keyword>
<evidence type="ECO:0000256" key="3">
    <source>
        <dbReference type="ARBA" id="ARBA00005493"/>
    </source>
</evidence>
<feature type="binding site" evidence="16">
    <location>
        <position position="183"/>
    </location>
    <ligand>
        <name>S-adenosyl-L-methionine</name>
        <dbReference type="ChEBI" id="CHEBI:59789"/>
        <label>2</label>
    </ligand>
</feature>
<gene>
    <name evidence="19" type="ORF">OCGS_2540</name>
</gene>
<feature type="binding site" evidence="16">
    <location>
        <position position="328"/>
    </location>
    <ligand>
        <name>S-adenosyl-L-methionine</name>
        <dbReference type="ChEBI" id="CHEBI:59789"/>
        <label>1</label>
    </ligand>
</feature>
<evidence type="ECO:0000256" key="4">
    <source>
        <dbReference type="ARBA" id="ARBA00011245"/>
    </source>
</evidence>
<dbReference type="InterPro" id="IPR034505">
    <property type="entry name" value="Coproporphyrinogen-III_oxidase"/>
</dbReference>
<dbReference type="PATRIC" id="fig|1231392.3.peg.2554"/>
<keyword evidence="5 15" id="KW-0004">4Fe-4S</keyword>
<dbReference type="Proteomes" id="UP000006765">
    <property type="component" value="Unassembled WGS sequence"/>
</dbReference>
<evidence type="ECO:0000256" key="10">
    <source>
        <dbReference type="ARBA" id="ARBA00023004"/>
    </source>
</evidence>
<comment type="cofactor">
    <cofactor evidence="15 17">
        <name>[4Fe-4S] cluster</name>
        <dbReference type="ChEBI" id="CHEBI:49883"/>
    </cofactor>
    <text evidence="15 17">Binds 1 [4Fe-4S] cluster. The cluster is coordinated with 3 cysteines and an exchangeable S-adenosyl-L-methionine.</text>
</comment>
<dbReference type="STRING" id="1231392.OCGS_2540"/>
<name>K2H6Q7_9RHOB</name>
<evidence type="ECO:0000256" key="9">
    <source>
        <dbReference type="ARBA" id="ARBA00023002"/>
    </source>
</evidence>
<dbReference type="Gene3D" id="3.80.30.20">
    <property type="entry name" value="tm_1862 like domain"/>
    <property type="match status" value="1"/>
</dbReference>
<dbReference type="EC" id="1.3.98.3" evidence="15"/>
<feature type="binding site" evidence="16">
    <location>
        <begin position="112"/>
        <end position="113"/>
    </location>
    <ligand>
        <name>S-adenosyl-L-methionine</name>
        <dbReference type="ChEBI" id="CHEBI:59789"/>
        <label>2</label>
    </ligand>
</feature>
<evidence type="ECO:0000256" key="5">
    <source>
        <dbReference type="ARBA" id="ARBA00022485"/>
    </source>
</evidence>
<dbReference type="GO" id="GO:0046872">
    <property type="term" value="F:metal ion binding"/>
    <property type="evidence" value="ECO:0007669"/>
    <property type="project" value="UniProtKB-KW"/>
</dbReference>
<evidence type="ECO:0000256" key="8">
    <source>
        <dbReference type="ARBA" id="ARBA00022723"/>
    </source>
</evidence>
<dbReference type="Gene3D" id="1.10.10.920">
    <property type="match status" value="1"/>
</dbReference>
<comment type="function">
    <text evidence="13">Involved in the heme biosynthesis. Catalyzes the anaerobic oxidative decarboxylation of propionate groups of rings A and B of coproporphyrinogen III to yield the vinyl groups in protoporphyrinogen IX.</text>
</comment>
<feature type="binding site" evidence="16">
    <location>
        <position position="208"/>
    </location>
    <ligand>
        <name>S-adenosyl-L-methionine</name>
        <dbReference type="ChEBI" id="CHEBI:59789"/>
        <label>2</label>
    </ligand>
</feature>
<dbReference type="GO" id="GO:0051989">
    <property type="term" value="F:coproporphyrinogen dehydrogenase activity"/>
    <property type="evidence" value="ECO:0007669"/>
    <property type="project" value="UniProtKB-EC"/>
</dbReference>
<dbReference type="PANTHER" id="PTHR13932">
    <property type="entry name" value="COPROPORPHYRINIGEN III OXIDASE"/>
    <property type="match status" value="1"/>
</dbReference>
<dbReference type="GO" id="GO:0004109">
    <property type="term" value="F:coproporphyrinogen oxidase activity"/>
    <property type="evidence" value="ECO:0007669"/>
    <property type="project" value="InterPro"/>
</dbReference>
<feature type="domain" description="Radical SAM core" evidence="18">
    <location>
        <begin position="45"/>
        <end position="282"/>
    </location>
</feature>
<evidence type="ECO:0000256" key="6">
    <source>
        <dbReference type="ARBA" id="ARBA00022490"/>
    </source>
</evidence>
<dbReference type="InterPro" id="IPR058240">
    <property type="entry name" value="rSAM_sf"/>
</dbReference>
<keyword evidence="10 15" id="KW-0408">Iron</keyword>
<comment type="similarity">
    <text evidence="3 15">Belongs to the anaerobic coproporphyrinogen-III oxidase family.</text>
</comment>
<feature type="binding site" evidence="16">
    <location>
        <position position="242"/>
    </location>
    <ligand>
        <name>S-adenosyl-L-methionine</name>
        <dbReference type="ChEBI" id="CHEBI:59789"/>
        <label>2</label>
    </ligand>
</feature>
<dbReference type="InterPro" id="IPR023404">
    <property type="entry name" value="rSAM_horseshoe"/>
</dbReference>
<evidence type="ECO:0000256" key="14">
    <source>
        <dbReference type="ARBA" id="ARBA00048321"/>
    </source>
</evidence>
<sequence length="449" mass="49207">MTKLDLLRRHGLFTARVPRYTSYPTAPNFGTGVRDNTFREWVEAIAPGSAISLYIHIPFCRRLCWFCACRTQGTQTDAPLRGYLDTLRAELDLLARHLPADIRLSRLHWGGGTPTILPAPMITELADAIHAILPAAETHEFSVEIDPTVLDDDRLDAVAAAGLTRASLGVQDFAPEVQAAIGRDQSFEATRFAVDGLRARGVKNLNLDILYGLPFQTDESLSRTVAQVLDLGPDRLALYGYAHVPWAAKRQILIPEHALPDGEARLRLFELARDRFEGAGFETIGMDHFARADDGLLAAHRAGTLRRNFQGYTDDDASVLVGLGASAISRFPQGYAQNQVSTGTYAKAIGEDRFATCKGHVLTADDRLNAELIDDLMCRFEIDIDGVAERAGTSPDHVRQRVAELDPDLAELLDPGPRGPVLRHRELVRLVAVGFDAYATGAARHSLAV</sequence>
<dbReference type="RefSeq" id="WP_007427692.1">
    <property type="nucleotide sequence ID" value="NZ_AMGO01000062.1"/>
</dbReference>
<dbReference type="SMART" id="SM00729">
    <property type="entry name" value="Elp3"/>
    <property type="match status" value="1"/>
</dbReference>
<feature type="binding site" evidence="17">
    <location>
        <position position="60"/>
    </location>
    <ligand>
        <name>[4Fe-4S] cluster</name>
        <dbReference type="ChEBI" id="CHEBI:49883"/>
        <note>4Fe-4S-S-AdoMet</note>
    </ligand>
</feature>
<dbReference type="InterPro" id="IPR007197">
    <property type="entry name" value="rSAM"/>
</dbReference>
<evidence type="ECO:0000313" key="19">
    <source>
        <dbReference type="EMBL" id="EKE43348.1"/>
    </source>
</evidence>
<keyword evidence="11 15" id="KW-0411">Iron-sulfur</keyword>
<dbReference type="PROSITE" id="PS51918">
    <property type="entry name" value="RADICAL_SAM"/>
    <property type="match status" value="1"/>
</dbReference>
<dbReference type="SFLD" id="SFLDS00029">
    <property type="entry name" value="Radical_SAM"/>
    <property type="match status" value="1"/>
</dbReference>
<keyword evidence="6 15" id="KW-0963">Cytoplasm</keyword>